<evidence type="ECO:0000313" key="1">
    <source>
        <dbReference type="EMBL" id="MBA0730325.1"/>
    </source>
</evidence>
<sequence>MNQLKVGDKVLLDKTNPVIFPLGDVWLKVMAMPLQAYSAGPHKQMFGSMPFLTFFDSCIRPLHPRSGDGDSNETNQPLKWNIN</sequence>
<proteinExistence type="predicted"/>
<feature type="non-terminal residue" evidence="1">
    <location>
        <position position="1"/>
    </location>
</feature>
<accession>A0A7J9B1V0</accession>
<evidence type="ECO:0000313" key="2">
    <source>
        <dbReference type="Proteomes" id="UP000593574"/>
    </source>
</evidence>
<protein>
    <submittedName>
        <fullName evidence="1">Uncharacterized protein</fullName>
    </submittedName>
</protein>
<dbReference type="AlphaFoldDB" id="A0A7J9B1V0"/>
<comment type="caution">
    <text evidence="1">The sequence shown here is derived from an EMBL/GenBank/DDBJ whole genome shotgun (WGS) entry which is preliminary data.</text>
</comment>
<keyword evidence="2" id="KW-1185">Reference proteome</keyword>
<organism evidence="1 2">
    <name type="scientific">Gossypium laxum</name>
    <dbReference type="NCBI Taxonomy" id="34288"/>
    <lineage>
        <taxon>Eukaryota</taxon>
        <taxon>Viridiplantae</taxon>
        <taxon>Streptophyta</taxon>
        <taxon>Embryophyta</taxon>
        <taxon>Tracheophyta</taxon>
        <taxon>Spermatophyta</taxon>
        <taxon>Magnoliopsida</taxon>
        <taxon>eudicotyledons</taxon>
        <taxon>Gunneridae</taxon>
        <taxon>Pentapetalae</taxon>
        <taxon>rosids</taxon>
        <taxon>malvids</taxon>
        <taxon>Malvales</taxon>
        <taxon>Malvaceae</taxon>
        <taxon>Malvoideae</taxon>
        <taxon>Gossypium</taxon>
    </lineage>
</organism>
<dbReference type="Proteomes" id="UP000593574">
    <property type="component" value="Unassembled WGS sequence"/>
</dbReference>
<dbReference type="EMBL" id="JABEZV010444275">
    <property type="protein sequence ID" value="MBA0730325.1"/>
    <property type="molecule type" value="Genomic_DNA"/>
</dbReference>
<gene>
    <name evidence="1" type="ORF">Golax_025692</name>
</gene>
<name>A0A7J9B1V0_9ROSI</name>
<reference evidence="1 2" key="1">
    <citation type="journal article" date="2019" name="Genome Biol. Evol.">
        <title>Insights into the evolution of the New World diploid cottons (Gossypium, subgenus Houzingenia) based on genome sequencing.</title>
        <authorList>
            <person name="Grover C.E."/>
            <person name="Arick M.A. 2nd"/>
            <person name="Thrash A."/>
            <person name="Conover J.L."/>
            <person name="Sanders W.S."/>
            <person name="Peterson D.G."/>
            <person name="Frelichowski J.E."/>
            <person name="Scheffler J.A."/>
            <person name="Scheffler B.E."/>
            <person name="Wendel J.F."/>
        </authorList>
    </citation>
    <scope>NUCLEOTIDE SEQUENCE [LARGE SCALE GENOMIC DNA]</scope>
    <source>
        <strain evidence="1">4</strain>
        <tissue evidence="1">Leaf</tissue>
    </source>
</reference>